<dbReference type="PROSITE" id="PS50004">
    <property type="entry name" value="C2"/>
    <property type="match status" value="2"/>
</dbReference>
<dbReference type="GO" id="GO:0005886">
    <property type="term" value="C:plasma membrane"/>
    <property type="evidence" value="ECO:0007669"/>
    <property type="project" value="TreeGrafter"/>
</dbReference>
<dbReference type="EMBL" id="CAJPEV010000538">
    <property type="protein sequence ID" value="CAG0886268.1"/>
    <property type="molecule type" value="Genomic_DNA"/>
</dbReference>
<dbReference type="OrthoDB" id="10259057at2759"/>
<dbReference type="PRINTS" id="PR00360">
    <property type="entry name" value="C2DOMAIN"/>
</dbReference>
<dbReference type="InterPro" id="IPR035892">
    <property type="entry name" value="C2_domain_sf"/>
</dbReference>
<sequence length="380" mass="42772">MTKRLPQKWKNPLPYTESEPLYPALPPSHHQDPIPRISSRYNIAFDMDPEALDRNLYDFPVSPTVDTLSRGSCGIPNSDSAMSLGVGLGRLGFSISYKVQDQELSVLVVGASNLPAKEFANLGSCPGCVATDAVRKGSADPYVKITILPEKSPKYSTKVKRNSLNPVFEEEFPFALRKGQINGRVLKITVCDYDKFSRRYTIGYVCFPLSEVGLTNETTEDIRTGEIWRDIKEAVEFTMAELHKGELLLCLKYEPEPGLLTLDVIQARELKLYDKDTDSVYAKVTLHEGKRVMKRKKTVTRKKTEDPIFNDTFTAPLPRSYLSDVYCTVSICSKNRLGMKKQLGKTSVGPFSYVSGSGLDQWNDMIHTPDTKISQWHRLQ</sequence>
<feature type="domain" description="C2" evidence="1">
    <location>
        <begin position="243"/>
        <end position="363"/>
    </location>
</feature>
<accession>A0A7R8XA17</accession>
<dbReference type="InterPro" id="IPR000008">
    <property type="entry name" value="C2_dom"/>
</dbReference>
<evidence type="ECO:0000313" key="2">
    <source>
        <dbReference type="EMBL" id="CAD7243990.1"/>
    </source>
</evidence>
<dbReference type="GO" id="GO:0005544">
    <property type="term" value="F:calcium-dependent phospholipid binding"/>
    <property type="evidence" value="ECO:0007669"/>
    <property type="project" value="TreeGrafter"/>
</dbReference>
<dbReference type="PANTHER" id="PTHR10024">
    <property type="entry name" value="SYNAPTOTAGMIN"/>
    <property type="match status" value="1"/>
</dbReference>
<gene>
    <name evidence="2" type="ORF">DSTB1V02_LOCUS3895</name>
</gene>
<dbReference type="Proteomes" id="UP000677054">
    <property type="component" value="Unassembled WGS sequence"/>
</dbReference>
<dbReference type="GO" id="GO:0017156">
    <property type="term" value="P:calcium-ion regulated exocytosis"/>
    <property type="evidence" value="ECO:0007669"/>
    <property type="project" value="TreeGrafter"/>
</dbReference>
<protein>
    <recommendedName>
        <fullName evidence="1">C2 domain-containing protein</fullName>
    </recommendedName>
</protein>
<dbReference type="GO" id="GO:0005509">
    <property type="term" value="F:calcium ion binding"/>
    <property type="evidence" value="ECO:0007669"/>
    <property type="project" value="TreeGrafter"/>
</dbReference>
<organism evidence="2">
    <name type="scientific">Darwinula stevensoni</name>
    <dbReference type="NCBI Taxonomy" id="69355"/>
    <lineage>
        <taxon>Eukaryota</taxon>
        <taxon>Metazoa</taxon>
        <taxon>Ecdysozoa</taxon>
        <taxon>Arthropoda</taxon>
        <taxon>Crustacea</taxon>
        <taxon>Oligostraca</taxon>
        <taxon>Ostracoda</taxon>
        <taxon>Podocopa</taxon>
        <taxon>Podocopida</taxon>
        <taxon>Darwinulocopina</taxon>
        <taxon>Darwinuloidea</taxon>
        <taxon>Darwinulidae</taxon>
        <taxon>Darwinula</taxon>
    </lineage>
</organism>
<feature type="domain" description="C2" evidence="1">
    <location>
        <begin position="87"/>
        <end position="222"/>
    </location>
</feature>
<dbReference type="GO" id="GO:0000149">
    <property type="term" value="F:SNARE binding"/>
    <property type="evidence" value="ECO:0007669"/>
    <property type="project" value="TreeGrafter"/>
</dbReference>
<dbReference type="SUPFAM" id="SSF49562">
    <property type="entry name" value="C2 domain (Calcium/lipid-binding domain, CaLB)"/>
    <property type="match status" value="2"/>
</dbReference>
<reference evidence="2" key="1">
    <citation type="submission" date="2020-11" db="EMBL/GenBank/DDBJ databases">
        <authorList>
            <person name="Tran Van P."/>
        </authorList>
    </citation>
    <scope>NUCLEOTIDE SEQUENCE</scope>
</reference>
<name>A0A7R8XA17_9CRUS</name>
<dbReference type="Gene3D" id="2.60.40.150">
    <property type="entry name" value="C2 domain"/>
    <property type="match status" value="2"/>
</dbReference>
<dbReference type="GO" id="GO:0001786">
    <property type="term" value="F:phosphatidylserine binding"/>
    <property type="evidence" value="ECO:0007669"/>
    <property type="project" value="TreeGrafter"/>
</dbReference>
<evidence type="ECO:0000313" key="3">
    <source>
        <dbReference type="Proteomes" id="UP000677054"/>
    </source>
</evidence>
<keyword evidence="3" id="KW-1185">Reference proteome</keyword>
<dbReference type="GO" id="GO:0070382">
    <property type="term" value="C:exocytic vesicle"/>
    <property type="evidence" value="ECO:0007669"/>
    <property type="project" value="TreeGrafter"/>
</dbReference>
<proteinExistence type="predicted"/>
<evidence type="ECO:0000259" key="1">
    <source>
        <dbReference type="PROSITE" id="PS50004"/>
    </source>
</evidence>
<dbReference type="Pfam" id="PF00168">
    <property type="entry name" value="C2"/>
    <property type="match status" value="2"/>
</dbReference>
<dbReference type="EMBL" id="LR900055">
    <property type="protein sequence ID" value="CAD7243990.1"/>
    <property type="molecule type" value="Genomic_DNA"/>
</dbReference>
<dbReference type="SMART" id="SM00239">
    <property type="entry name" value="C2"/>
    <property type="match status" value="2"/>
</dbReference>
<dbReference type="AlphaFoldDB" id="A0A7R8XA17"/>
<dbReference type="GO" id="GO:0030276">
    <property type="term" value="F:clathrin binding"/>
    <property type="evidence" value="ECO:0007669"/>
    <property type="project" value="TreeGrafter"/>
</dbReference>